<gene>
    <name evidence="2" type="ORF">K4G66_20045</name>
</gene>
<keyword evidence="1" id="KW-1133">Transmembrane helix</keyword>
<dbReference type="EMBL" id="CP120682">
    <property type="protein sequence ID" value="WKN34668.1"/>
    <property type="molecule type" value="Genomic_DNA"/>
</dbReference>
<proteinExistence type="predicted"/>
<organism evidence="2">
    <name type="scientific">Roseihalotalea indica</name>
    <dbReference type="NCBI Taxonomy" id="2867963"/>
    <lineage>
        <taxon>Bacteria</taxon>
        <taxon>Pseudomonadati</taxon>
        <taxon>Bacteroidota</taxon>
        <taxon>Cytophagia</taxon>
        <taxon>Cytophagales</taxon>
        <taxon>Catalimonadaceae</taxon>
        <taxon>Roseihalotalea</taxon>
    </lineage>
</organism>
<feature type="transmembrane region" description="Helical" evidence="1">
    <location>
        <begin position="12"/>
        <end position="33"/>
    </location>
</feature>
<evidence type="ECO:0000313" key="2">
    <source>
        <dbReference type="EMBL" id="WKN34668.1"/>
    </source>
</evidence>
<name>A0AA49GJW5_9BACT</name>
<evidence type="ECO:0000256" key="1">
    <source>
        <dbReference type="SAM" id="Phobius"/>
    </source>
</evidence>
<sequence>MEKVIRFIKSESFIFVTLVFVLFGQTVHTTYLFETVRVADLGFNIGEIRIEAVNWFHAIVFAIAIEAAILMSILHGKSLASNIYAIASFATNLLYYAPWNDEIPQIVSTTLISAMLSGSIWFFSDLFAEKVRENSDELDLSLFSELTSEEMQKSNFKTTFPDNR</sequence>
<feature type="transmembrane region" description="Helical" evidence="1">
    <location>
        <begin position="53"/>
        <end position="74"/>
    </location>
</feature>
<keyword evidence="1" id="KW-0812">Transmembrane</keyword>
<protein>
    <submittedName>
        <fullName evidence="2">Uncharacterized protein</fullName>
    </submittedName>
</protein>
<feature type="transmembrane region" description="Helical" evidence="1">
    <location>
        <begin position="79"/>
        <end position="97"/>
    </location>
</feature>
<accession>A0AA49GJW5</accession>
<feature type="transmembrane region" description="Helical" evidence="1">
    <location>
        <begin position="103"/>
        <end position="123"/>
    </location>
</feature>
<keyword evidence="1" id="KW-0472">Membrane</keyword>
<reference evidence="2" key="1">
    <citation type="journal article" date="2023" name="Comput. Struct. Biotechnol. J.">
        <title>Discovery of a novel marine Bacteroidetes with a rich repertoire of carbohydrate-active enzymes.</title>
        <authorList>
            <person name="Chen B."/>
            <person name="Liu G."/>
            <person name="Chen Q."/>
            <person name="Wang H."/>
            <person name="Liu L."/>
            <person name="Tang K."/>
        </authorList>
    </citation>
    <scope>NUCLEOTIDE SEQUENCE</scope>
    <source>
        <strain evidence="2">TK19036</strain>
    </source>
</reference>
<reference evidence="2" key="2">
    <citation type="journal article" date="2024" name="Antonie Van Leeuwenhoek">
        <title>Roseihalotalea indica gen. nov., sp. nov., a halophilic Bacteroidetes from mesopelagic Southwest Indian Ocean with higher carbohydrate metabolic potential.</title>
        <authorList>
            <person name="Chen B."/>
            <person name="Zhang M."/>
            <person name="Lin D."/>
            <person name="Ye J."/>
            <person name="Tang K."/>
        </authorList>
    </citation>
    <scope>NUCLEOTIDE SEQUENCE</scope>
    <source>
        <strain evidence="2">TK19036</strain>
    </source>
</reference>
<dbReference type="AlphaFoldDB" id="A0AA49GJW5"/>